<dbReference type="InterPro" id="IPR000914">
    <property type="entry name" value="SBP_5_dom"/>
</dbReference>
<evidence type="ECO:0000313" key="8">
    <source>
        <dbReference type="Proteomes" id="UP000315711"/>
    </source>
</evidence>
<dbReference type="RefSeq" id="WP_144451780.1">
    <property type="nucleotide sequence ID" value="NZ_VLKZ01000017.1"/>
</dbReference>
<evidence type="ECO:0000256" key="5">
    <source>
        <dbReference type="SAM" id="SignalP"/>
    </source>
</evidence>
<proteinExistence type="inferred from homology"/>
<name>A0A562Q7Z4_9BACI</name>
<feature type="chain" id="PRO_5022056132" evidence="5">
    <location>
        <begin position="26"/>
        <end position="535"/>
    </location>
</feature>
<dbReference type="InterPro" id="IPR023765">
    <property type="entry name" value="SBP_5_CS"/>
</dbReference>
<comment type="caution">
    <text evidence="7">The sequence shown here is derived from an EMBL/GenBank/DDBJ whole genome shotgun (WGS) entry which is preliminary data.</text>
</comment>
<dbReference type="Gene3D" id="3.10.105.10">
    <property type="entry name" value="Dipeptide-binding Protein, Domain 3"/>
    <property type="match status" value="1"/>
</dbReference>
<evidence type="ECO:0000259" key="6">
    <source>
        <dbReference type="Pfam" id="PF00496"/>
    </source>
</evidence>
<organism evidence="7 8">
    <name type="scientific">Halalkalibacter nanhaiisediminis</name>
    <dbReference type="NCBI Taxonomy" id="688079"/>
    <lineage>
        <taxon>Bacteria</taxon>
        <taxon>Bacillati</taxon>
        <taxon>Bacillota</taxon>
        <taxon>Bacilli</taxon>
        <taxon>Bacillales</taxon>
        <taxon>Bacillaceae</taxon>
        <taxon>Halalkalibacter</taxon>
    </lineage>
</organism>
<dbReference type="PANTHER" id="PTHR30290">
    <property type="entry name" value="PERIPLASMIC BINDING COMPONENT OF ABC TRANSPORTER"/>
    <property type="match status" value="1"/>
</dbReference>
<dbReference type="Pfam" id="PF00496">
    <property type="entry name" value="SBP_bac_5"/>
    <property type="match status" value="1"/>
</dbReference>
<dbReference type="EMBL" id="VLKZ01000017">
    <property type="protein sequence ID" value="TWI52863.1"/>
    <property type="molecule type" value="Genomic_DNA"/>
</dbReference>
<keyword evidence="8" id="KW-1185">Reference proteome</keyword>
<dbReference type="SUPFAM" id="SSF53850">
    <property type="entry name" value="Periplasmic binding protein-like II"/>
    <property type="match status" value="1"/>
</dbReference>
<evidence type="ECO:0000256" key="3">
    <source>
        <dbReference type="ARBA" id="ARBA00022448"/>
    </source>
</evidence>
<sequence length="535" mass="58600">MKMSKNSFLFWVMAMMLSVFLVACANEPDSAEAPVEDGEVTEEGAAGGDLVVANLSDAVAIDPQASNDTPSSNVAYNIYEALVVQDENMELQPGLAESWEPIDDTTWEFKLREGVKFHDGSDFNADVVKANIDRILDPAIASPRSFLYDMITEVQVVDPYTVRFVTEYPFAPLPAHLAHNGGGMISAELIAADYAAMEAGAEPGSEISKNPIGTGFFKFESWSPGTEIKLVRNDDYWGEPAKLDSVTFKVVPEGLTRIAELETGVAHISDPLSPSDVTRVEATDGMYVNRQESVALTYMGFNTQKEPFDNKLVRQAISMAIDKNGIIEGIYDGAGIPAVGPIAPQVFGYDESVTGIEYDVEAAKALLAEAGYADGFSTTLLTNDNRERVDAATYIQAQLAEIGIDVQIEVLEWGAYLEQTAAGNHEMVMLGWTTVTGDADYGMYPLFHSSNHGESGNRTFISNPELDEVLVEARQNPDPAERLALYKQAQEILVDEAPMFYIHHQEYLLGVSDKVKGLWQHPTQILMLHDVTLEQ</sequence>
<comment type="subcellular location">
    <subcellularLocation>
        <location evidence="1">Cell membrane</location>
        <topology evidence="1">Lipid-anchor</topology>
    </subcellularLocation>
</comment>
<dbReference type="AlphaFoldDB" id="A0A562Q7Z4"/>
<dbReference type="GO" id="GO:1904680">
    <property type="term" value="F:peptide transmembrane transporter activity"/>
    <property type="evidence" value="ECO:0007669"/>
    <property type="project" value="TreeGrafter"/>
</dbReference>
<dbReference type="GO" id="GO:0015833">
    <property type="term" value="P:peptide transport"/>
    <property type="evidence" value="ECO:0007669"/>
    <property type="project" value="TreeGrafter"/>
</dbReference>
<evidence type="ECO:0000256" key="2">
    <source>
        <dbReference type="ARBA" id="ARBA00005695"/>
    </source>
</evidence>
<dbReference type="PANTHER" id="PTHR30290:SF9">
    <property type="entry name" value="OLIGOPEPTIDE-BINDING PROTEIN APPA"/>
    <property type="match status" value="1"/>
</dbReference>
<dbReference type="CDD" id="cd08499">
    <property type="entry name" value="PBP2_Ylib_like"/>
    <property type="match status" value="1"/>
</dbReference>
<keyword evidence="3" id="KW-0813">Transport</keyword>
<reference evidence="7 8" key="1">
    <citation type="journal article" date="2015" name="Stand. Genomic Sci.">
        <title>Genomic Encyclopedia of Bacterial and Archaeal Type Strains, Phase III: the genomes of soil and plant-associated and newly described type strains.</title>
        <authorList>
            <person name="Whitman W.B."/>
            <person name="Woyke T."/>
            <person name="Klenk H.P."/>
            <person name="Zhou Y."/>
            <person name="Lilburn T.G."/>
            <person name="Beck B.J."/>
            <person name="De Vos P."/>
            <person name="Vandamme P."/>
            <person name="Eisen J.A."/>
            <person name="Garrity G."/>
            <person name="Hugenholtz P."/>
            <person name="Kyrpides N.C."/>
        </authorList>
    </citation>
    <scope>NUCLEOTIDE SEQUENCE [LARGE SCALE GENOMIC DNA]</scope>
    <source>
        <strain evidence="7 8">CGMCC 1.10116</strain>
    </source>
</reference>
<accession>A0A562Q7Z4</accession>
<evidence type="ECO:0000256" key="4">
    <source>
        <dbReference type="ARBA" id="ARBA00022729"/>
    </source>
</evidence>
<keyword evidence="4 5" id="KW-0732">Signal</keyword>
<feature type="signal peptide" evidence="5">
    <location>
        <begin position="1"/>
        <end position="25"/>
    </location>
</feature>
<dbReference type="InterPro" id="IPR039424">
    <property type="entry name" value="SBP_5"/>
</dbReference>
<dbReference type="Gene3D" id="3.40.190.10">
    <property type="entry name" value="Periplasmic binding protein-like II"/>
    <property type="match status" value="1"/>
</dbReference>
<dbReference type="Gene3D" id="3.90.76.10">
    <property type="entry name" value="Dipeptide-binding Protein, Domain 1"/>
    <property type="match status" value="1"/>
</dbReference>
<dbReference type="GO" id="GO:0043190">
    <property type="term" value="C:ATP-binding cassette (ABC) transporter complex"/>
    <property type="evidence" value="ECO:0007669"/>
    <property type="project" value="InterPro"/>
</dbReference>
<gene>
    <name evidence="7" type="ORF">IQ10_03618</name>
</gene>
<evidence type="ECO:0000313" key="7">
    <source>
        <dbReference type="EMBL" id="TWI52863.1"/>
    </source>
</evidence>
<comment type="similarity">
    <text evidence="2">Belongs to the bacterial solute-binding protein 5 family.</text>
</comment>
<protein>
    <submittedName>
        <fullName evidence="7">Peptide/nickel transport system substrate-binding protein</fullName>
    </submittedName>
</protein>
<dbReference type="PIRSF" id="PIRSF002741">
    <property type="entry name" value="MppA"/>
    <property type="match status" value="1"/>
</dbReference>
<feature type="domain" description="Solute-binding protein family 5" evidence="6">
    <location>
        <begin position="90"/>
        <end position="452"/>
    </location>
</feature>
<dbReference type="GO" id="GO:0042597">
    <property type="term" value="C:periplasmic space"/>
    <property type="evidence" value="ECO:0007669"/>
    <property type="project" value="UniProtKB-ARBA"/>
</dbReference>
<dbReference type="PROSITE" id="PS01040">
    <property type="entry name" value="SBP_BACTERIAL_5"/>
    <property type="match status" value="1"/>
</dbReference>
<dbReference type="Proteomes" id="UP000315711">
    <property type="component" value="Unassembled WGS sequence"/>
</dbReference>
<dbReference type="InterPro" id="IPR030678">
    <property type="entry name" value="Peptide/Ni-bd"/>
</dbReference>
<evidence type="ECO:0000256" key="1">
    <source>
        <dbReference type="ARBA" id="ARBA00004193"/>
    </source>
</evidence>
<dbReference type="PROSITE" id="PS51257">
    <property type="entry name" value="PROKAR_LIPOPROTEIN"/>
    <property type="match status" value="1"/>
</dbReference>
<dbReference type="OrthoDB" id="9796817at2"/>